<organism evidence="1">
    <name type="scientific">Anguilla anguilla</name>
    <name type="common">European freshwater eel</name>
    <name type="synonym">Muraena anguilla</name>
    <dbReference type="NCBI Taxonomy" id="7936"/>
    <lineage>
        <taxon>Eukaryota</taxon>
        <taxon>Metazoa</taxon>
        <taxon>Chordata</taxon>
        <taxon>Craniata</taxon>
        <taxon>Vertebrata</taxon>
        <taxon>Euteleostomi</taxon>
        <taxon>Actinopterygii</taxon>
        <taxon>Neopterygii</taxon>
        <taxon>Teleostei</taxon>
        <taxon>Anguilliformes</taxon>
        <taxon>Anguillidae</taxon>
        <taxon>Anguilla</taxon>
    </lineage>
</organism>
<dbReference type="AlphaFoldDB" id="A0A0E9WL13"/>
<name>A0A0E9WL13_ANGAN</name>
<reference evidence="1" key="1">
    <citation type="submission" date="2014-11" db="EMBL/GenBank/DDBJ databases">
        <authorList>
            <person name="Amaro Gonzalez C."/>
        </authorList>
    </citation>
    <scope>NUCLEOTIDE SEQUENCE</scope>
</reference>
<evidence type="ECO:0000313" key="1">
    <source>
        <dbReference type="EMBL" id="JAH90250.1"/>
    </source>
</evidence>
<dbReference type="EMBL" id="GBXM01018327">
    <property type="protein sequence ID" value="JAH90250.1"/>
    <property type="molecule type" value="Transcribed_RNA"/>
</dbReference>
<proteinExistence type="predicted"/>
<reference evidence="1" key="2">
    <citation type="journal article" date="2015" name="Fish Shellfish Immunol.">
        <title>Early steps in the European eel (Anguilla anguilla)-Vibrio vulnificus interaction in the gills: Role of the RtxA13 toxin.</title>
        <authorList>
            <person name="Callol A."/>
            <person name="Pajuelo D."/>
            <person name="Ebbesson L."/>
            <person name="Teles M."/>
            <person name="MacKenzie S."/>
            <person name="Amaro C."/>
        </authorList>
    </citation>
    <scope>NUCLEOTIDE SEQUENCE</scope>
</reference>
<sequence>MLHKLYSMRFCITQYRPVSLCNSRKFMNIRCFLLQCKQSSVKWV</sequence>
<accession>A0A0E9WL13</accession>
<protein>
    <submittedName>
        <fullName evidence="1">Uncharacterized protein</fullName>
    </submittedName>
</protein>